<dbReference type="RefSeq" id="WP_145397810.1">
    <property type="nucleotide sequence ID" value="NZ_VLKU01000005.1"/>
</dbReference>
<dbReference type="OrthoDB" id="7864447at2"/>
<gene>
    <name evidence="2" type="ORF">IQ24_02001</name>
</gene>
<dbReference type="AlphaFoldDB" id="A0A562NQT3"/>
<sequence length="147" mass="16214">MGSDKLFGFWIDIRDEDKARYAVRMAGLPLLVLGANAAVLGLDLAVKAPEMPMAVPVFAVIAVVLVFVAFRMRAGRAAWVPLALLAILSFLAVELFSSLHLLRMLEPSQSFDMILLAKWVVPLFCLALAFSGFRGWLWLRRNGLPQG</sequence>
<accession>A0A562NQT3</accession>
<proteinExistence type="predicted"/>
<feature type="transmembrane region" description="Helical" evidence="1">
    <location>
        <begin position="53"/>
        <end position="70"/>
    </location>
</feature>
<evidence type="ECO:0000313" key="3">
    <source>
        <dbReference type="Proteomes" id="UP000316225"/>
    </source>
</evidence>
<organism evidence="2 3">
    <name type="scientific">Paracoccus sulfuroxidans</name>
    <dbReference type="NCBI Taxonomy" id="384678"/>
    <lineage>
        <taxon>Bacteria</taxon>
        <taxon>Pseudomonadati</taxon>
        <taxon>Pseudomonadota</taxon>
        <taxon>Alphaproteobacteria</taxon>
        <taxon>Rhodobacterales</taxon>
        <taxon>Paracoccaceae</taxon>
        <taxon>Paracoccus</taxon>
    </lineage>
</organism>
<evidence type="ECO:0000256" key="1">
    <source>
        <dbReference type="SAM" id="Phobius"/>
    </source>
</evidence>
<protein>
    <submittedName>
        <fullName evidence="2">Uncharacterized protein</fullName>
    </submittedName>
</protein>
<keyword evidence="1" id="KW-0472">Membrane</keyword>
<keyword evidence="1" id="KW-1133">Transmembrane helix</keyword>
<comment type="caution">
    <text evidence="2">The sequence shown here is derived from an EMBL/GenBank/DDBJ whole genome shotgun (WGS) entry which is preliminary data.</text>
</comment>
<evidence type="ECO:0000313" key="2">
    <source>
        <dbReference type="EMBL" id="TWI34483.1"/>
    </source>
</evidence>
<dbReference type="Proteomes" id="UP000316225">
    <property type="component" value="Unassembled WGS sequence"/>
</dbReference>
<reference evidence="2 3" key="1">
    <citation type="journal article" date="2015" name="Stand. Genomic Sci.">
        <title>Genomic Encyclopedia of Bacterial and Archaeal Type Strains, Phase III: the genomes of soil and plant-associated and newly described type strains.</title>
        <authorList>
            <person name="Whitman W.B."/>
            <person name="Woyke T."/>
            <person name="Klenk H.P."/>
            <person name="Zhou Y."/>
            <person name="Lilburn T.G."/>
            <person name="Beck B.J."/>
            <person name="De Vos P."/>
            <person name="Vandamme P."/>
            <person name="Eisen J.A."/>
            <person name="Garrity G."/>
            <person name="Hugenholtz P."/>
            <person name="Kyrpides N.C."/>
        </authorList>
    </citation>
    <scope>NUCLEOTIDE SEQUENCE [LARGE SCALE GENOMIC DNA]</scope>
    <source>
        <strain evidence="2 3">CGMCC 1.5364</strain>
    </source>
</reference>
<feature type="transmembrane region" description="Helical" evidence="1">
    <location>
        <begin position="119"/>
        <end position="139"/>
    </location>
</feature>
<feature type="transmembrane region" description="Helical" evidence="1">
    <location>
        <begin position="21"/>
        <end position="41"/>
    </location>
</feature>
<dbReference type="EMBL" id="VLKU01000005">
    <property type="protein sequence ID" value="TWI34483.1"/>
    <property type="molecule type" value="Genomic_DNA"/>
</dbReference>
<feature type="transmembrane region" description="Helical" evidence="1">
    <location>
        <begin position="77"/>
        <end position="99"/>
    </location>
</feature>
<keyword evidence="3" id="KW-1185">Reference proteome</keyword>
<name>A0A562NQT3_9RHOB</name>
<keyword evidence="1" id="KW-0812">Transmembrane</keyword>